<dbReference type="SMART" id="SM00855">
    <property type="entry name" value="PGAM"/>
    <property type="match status" value="1"/>
</dbReference>
<dbReference type="PANTHER" id="PTHR48100:SF54">
    <property type="entry name" value="PHOSPHATASE SPAC5H10.03-RELATED"/>
    <property type="match status" value="1"/>
</dbReference>
<dbReference type="InterPro" id="IPR050275">
    <property type="entry name" value="PGM_Phosphatase"/>
</dbReference>
<dbReference type="SUPFAM" id="SSF53254">
    <property type="entry name" value="Phosphoglycerate mutase-like"/>
    <property type="match status" value="1"/>
</dbReference>
<keyword evidence="3" id="KW-1185">Reference proteome</keyword>
<comment type="caution">
    <text evidence="2">The sequence shown here is derived from an EMBL/GenBank/DDBJ whole genome shotgun (WGS) entry which is preliminary data.</text>
</comment>
<dbReference type="EMBL" id="JANBVN010000002">
    <property type="protein sequence ID" value="KAJ9165642.1"/>
    <property type="molecule type" value="Genomic_DNA"/>
</dbReference>
<gene>
    <name evidence="2" type="ORF">NKR19_g146</name>
</gene>
<dbReference type="GO" id="GO:0005737">
    <property type="term" value="C:cytoplasm"/>
    <property type="evidence" value="ECO:0007669"/>
    <property type="project" value="TreeGrafter"/>
</dbReference>
<protein>
    <submittedName>
        <fullName evidence="2">Phosphoglycerate mutase-like protein</fullName>
    </submittedName>
</protein>
<dbReference type="Gene3D" id="3.40.50.1240">
    <property type="entry name" value="Phosphoglycerate mutase-like"/>
    <property type="match status" value="1"/>
</dbReference>
<dbReference type="AlphaFoldDB" id="A0AA38S2Z7"/>
<feature type="region of interest" description="Disordered" evidence="1">
    <location>
        <begin position="206"/>
        <end position="237"/>
    </location>
</feature>
<dbReference type="InterPro" id="IPR013078">
    <property type="entry name" value="His_Pase_superF_clade-1"/>
</dbReference>
<dbReference type="Proteomes" id="UP001174691">
    <property type="component" value="Unassembled WGS sequence"/>
</dbReference>
<dbReference type="Pfam" id="PF00300">
    <property type="entry name" value="His_Phos_1"/>
    <property type="match status" value="1"/>
</dbReference>
<evidence type="ECO:0000313" key="3">
    <source>
        <dbReference type="Proteomes" id="UP001174691"/>
    </source>
</evidence>
<dbReference type="GO" id="GO:0016791">
    <property type="term" value="F:phosphatase activity"/>
    <property type="evidence" value="ECO:0007669"/>
    <property type="project" value="TreeGrafter"/>
</dbReference>
<evidence type="ECO:0000313" key="2">
    <source>
        <dbReference type="EMBL" id="KAJ9165642.1"/>
    </source>
</evidence>
<dbReference type="InterPro" id="IPR029033">
    <property type="entry name" value="His_PPase_superfam"/>
</dbReference>
<name>A0AA38S2Z7_9PEZI</name>
<evidence type="ECO:0000256" key="1">
    <source>
        <dbReference type="SAM" id="MobiDB-lite"/>
    </source>
</evidence>
<proteinExistence type="predicted"/>
<dbReference type="CDD" id="cd07067">
    <property type="entry name" value="HP_PGM_like"/>
    <property type="match status" value="1"/>
</dbReference>
<accession>A0AA38S2Z7</accession>
<dbReference type="PANTHER" id="PTHR48100">
    <property type="entry name" value="BROAD-SPECIFICITY PHOSPHATASE YOR283W-RELATED"/>
    <property type="match status" value="1"/>
</dbReference>
<organism evidence="2 3">
    <name type="scientific">Coniochaeta hoffmannii</name>
    <dbReference type="NCBI Taxonomy" id="91930"/>
    <lineage>
        <taxon>Eukaryota</taxon>
        <taxon>Fungi</taxon>
        <taxon>Dikarya</taxon>
        <taxon>Ascomycota</taxon>
        <taxon>Pezizomycotina</taxon>
        <taxon>Sordariomycetes</taxon>
        <taxon>Sordariomycetidae</taxon>
        <taxon>Coniochaetales</taxon>
        <taxon>Coniochaetaceae</taxon>
        <taxon>Coniochaeta</taxon>
    </lineage>
</organism>
<reference evidence="2" key="1">
    <citation type="submission" date="2022-07" db="EMBL/GenBank/DDBJ databases">
        <title>Fungi with potential for degradation of polypropylene.</title>
        <authorList>
            <person name="Gostincar C."/>
        </authorList>
    </citation>
    <scope>NUCLEOTIDE SEQUENCE</scope>
    <source>
        <strain evidence="2">EXF-13287</strain>
    </source>
</reference>
<sequence>MPKTYIHLVRHAQGFHNISKENETIHDPDLTPFGEEQCAALRKNFPYHDKVTHLVASPMRRTLRTCLLGFAPEVEAGKKVVALPEVQELSPLPCDIGSDPSVLARDFDASKVDLSLVKEGWNDKSAGSPWEPTIKGLENRARKARVWLRDLAAQSKDADEVHIVVVSHGGFIHFFTEDWDGMNPTKGTGWENTEFRTYEFVDPSGNDKNASLRETRPSWRRRRGSEIPLTETEQRELRAVEQKHLEKELAKLDVAQAPKDQA</sequence>